<keyword evidence="2 5" id="KW-0689">Ribosomal protein</keyword>
<dbReference type="CDD" id="cd06089">
    <property type="entry name" value="KOW_RPL26"/>
    <property type="match status" value="1"/>
</dbReference>
<dbReference type="Proteomes" id="UP000315010">
    <property type="component" value="Unassembled WGS sequence"/>
</dbReference>
<dbReference type="GO" id="GO:0003735">
    <property type="term" value="F:structural constituent of ribosome"/>
    <property type="evidence" value="ECO:0007669"/>
    <property type="project" value="InterPro"/>
</dbReference>
<reference evidence="9 10" key="1">
    <citation type="submission" date="2019-02" db="EMBL/GenBank/DDBJ databases">
        <title>Deep-cultivation of Planctomycetes and their phenomic and genomic characterization uncovers novel biology.</title>
        <authorList>
            <person name="Wiegand S."/>
            <person name="Jogler M."/>
            <person name="Boedeker C."/>
            <person name="Pinto D."/>
            <person name="Vollmers J."/>
            <person name="Rivas-Marin E."/>
            <person name="Kohn T."/>
            <person name="Peeters S.H."/>
            <person name="Heuer A."/>
            <person name="Rast P."/>
            <person name="Oberbeckmann S."/>
            <person name="Bunk B."/>
            <person name="Jeske O."/>
            <person name="Meyerdierks A."/>
            <person name="Storesund J.E."/>
            <person name="Kallscheuer N."/>
            <person name="Luecker S."/>
            <person name="Lage O.M."/>
            <person name="Pohl T."/>
            <person name="Merkel B.J."/>
            <person name="Hornburger P."/>
            <person name="Mueller R.-W."/>
            <person name="Bruemmer F."/>
            <person name="Labrenz M."/>
            <person name="Spormann A.M."/>
            <person name="Op Den Camp H."/>
            <person name="Overmann J."/>
            <person name="Amann R."/>
            <person name="Jetten M.S.M."/>
            <person name="Mascher T."/>
            <person name="Medema M.H."/>
            <person name="Devos D.P."/>
            <person name="Kaster A.-K."/>
            <person name="Ovreas L."/>
            <person name="Rohde M."/>
            <person name="Galperin M.Y."/>
            <person name="Jogler C."/>
        </authorList>
    </citation>
    <scope>NUCLEOTIDE SEQUENCE [LARGE SCALE GENOMIC DNA]</scope>
    <source>
        <strain evidence="9 10">CA13</strain>
    </source>
</reference>
<dbReference type="GO" id="GO:0019843">
    <property type="term" value="F:rRNA binding"/>
    <property type="evidence" value="ECO:0007669"/>
    <property type="project" value="UniProtKB-UniRule"/>
</dbReference>
<dbReference type="PANTHER" id="PTHR12903">
    <property type="entry name" value="MITOCHONDRIAL RIBOSOMAL PROTEIN L24"/>
    <property type="match status" value="1"/>
</dbReference>
<evidence type="ECO:0000256" key="4">
    <source>
        <dbReference type="ARBA" id="ARBA00035206"/>
    </source>
</evidence>
<accession>A0A5C5Z9B3</accession>
<gene>
    <name evidence="5 9" type="primary">rplX</name>
    <name evidence="9" type="ORF">CA13_51540</name>
</gene>
<dbReference type="InterPro" id="IPR003256">
    <property type="entry name" value="Ribosomal_uL24"/>
</dbReference>
<evidence type="ECO:0000256" key="1">
    <source>
        <dbReference type="ARBA" id="ARBA00010618"/>
    </source>
</evidence>
<comment type="caution">
    <text evidence="9">The sequence shown here is derived from an EMBL/GenBank/DDBJ whole genome shotgun (WGS) entry which is preliminary data.</text>
</comment>
<dbReference type="InterPro" id="IPR041988">
    <property type="entry name" value="Ribosomal_uL24_KOW"/>
</dbReference>
<dbReference type="SMART" id="SM00739">
    <property type="entry name" value="KOW"/>
    <property type="match status" value="1"/>
</dbReference>
<comment type="similarity">
    <text evidence="1 5 6">Belongs to the universal ribosomal protein uL24 family.</text>
</comment>
<evidence type="ECO:0000313" key="9">
    <source>
        <dbReference type="EMBL" id="TWT83687.1"/>
    </source>
</evidence>
<evidence type="ECO:0000256" key="3">
    <source>
        <dbReference type="ARBA" id="ARBA00023274"/>
    </source>
</evidence>
<comment type="function">
    <text evidence="5">One of two assembly initiator proteins, it binds directly to the 5'-end of the 23S rRNA, where it nucleates assembly of the 50S subunit.</text>
</comment>
<keyword evidence="5" id="KW-0694">RNA-binding</keyword>
<evidence type="ECO:0000256" key="2">
    <source>
        <dbReference type="ARBA" id="ARBA00022980"/>
    </source>
</evidence>
<dbReference type="GO" id="GO:1990904">
    <property type="term" value="C:ribonucleoprotein complex"/>
    <property type="evidence" value="ECO:0007669"/>
    <property type="project" value="UniProtKB-KW"/>
</dbReference>
<dbReference type="InterPro" id="IPR008991">
    <property type="entry name" value="Translation_prot_SH3-like_sf"/>
</dbReference>
<dbReference type="AlphaFoldDB" id="A0A5C5Z9B3"/>
<organism evidence="9 10">
    <name type="scientific">Novipirellula herctigrandis</name>
    <dbReference type="NCBI Taxonomy" id="2527986"/>
    <lineage>
        <taxon>Bacteria</taxon>
        <taxon>Pseudomonadati</taxon>
        <taxon>Planctomycetota</taxon>
        <taxon>Planctomycetia</taxon>
        <taxon>Pirellulales</taxon>
        <taxon>Pirellulaceae</taxon>
        <taxon>Novipirellula</taxon>
    </lineage>
</organism>
<evidence type="ECO:0000256" key="7">
    <source>
        <dbReference type="SAM" id="MobiDB-lite"/>
    </source>
</evidence>
<dbReference type="GO" id="GO:0006412">
    <property type="term" value="P:translation"/>
    <property type="evidence" value="ECO:0007669"/>
    <property type="project" value="UniProtKB-UniRule"/>
</dbReference>
<dbReference type="PROSITE" id="PS01108">
    <property type="entry name" value="RIBOSOMAL_L24"/>
    <property type="match status" value="1"/>
</dbReference>
<comment type="subunit">
    <text evidence="5">Part of the 50S ribosomal subunit.</text>
</comment>
<feature type="domain" description="KOW" evidence="8">
    <location>
        <begin position="2"/>
        <end position="29"/>
    </location>
</feature>
<dbReference type="OrthoDB" id="9807419at2"/>
<protein>
    <recommendedName>
        <fullName evidence="4 5">Large ribosomal subunit protein uL24</fullName>
    </recommendedName>
</protein>
<evidence type="ECO:0000256" key="5">
    <source>
        <dbReference type="HAMAP-Rule" id="MF_01326"/>
    </source>
</evidence>
<dbReference type="Pfam" id="PF00467">
    <property type="entry name" value="KOW"/>
    <property type="match status" value="1"/>
</dbReference>
<dbReference type="HAMAP" id="MF_01326_B">
    <property type="entry name" value="Ribosomal_uL24_B"/>
    <property type="match status" value="1"/>
</dbReference>
<feature type="region of interest" description="Disordered" evidence="7">
    <location>
        <begin position="96"/>
        <end position="116"/>
    </location>
</feature>
<dbReference type="GO" id="GO:0005840">
    <property type="term" value="C:ribosome"/>
    <property type="evidence" value="ECO:0007669"/>
    <property type="project" value="UniProtKB-KW"/>
</dbReference>
<evidence type="ECO:0000259" key="8">
    <source>
        <dbReference type="SMART" id="SM00739"/>
    </source>
</evidence>
<dbReference type="SUPFAM" id="SSF50104">
    <property type="entry name" value="Translation proteins SH3-like domain"/>
    <property type="match status" value="1"/>
</dbReference>
<sequence length="116" mass="12627">MNFRIDDEVQVIAGADRGHRGKILKIDRKKNKLVVEGAGRVWKHVRKSQKNPQGGRLNKEMPISASNVMLIDPSTGNPTKVGVRFLADGSKERFAKKSGTSIGKIAPARAGHANKS</sequence>
<keyword evidence="5" id="KW-0699">rRNA-binding</keyword>
<dbReference type="NCBIfam" id="TIGR01079">
    <property type="entry name" value="rplX_bact"/>
    <property type="match status" value="1"/>
</dbReference>
<dbReference type="RefSeq" id="WP_146401001.1">
    <property type="nucleotide sequence ID" value="NZ_SJPJ01000001.1"/>
</dbReference>
<keyword evidence="10" id="KW-1185">Reference proteome</keyword>
<name>A0A5C5Z9B3_9BACT</name>
<dbReference type="EMBL" id="SJPJ01000001">
    <property type="protein sequence ID" value="TWT83687.1"/>
    <property type="molecule type" value="Genomic_DNA"/>
</dbReference>
<dbReference type="InterPro" id="IPR005824">
    <property type="entry name" value="KOW"/>
</dbReference>
<dbReference type="InterPro" id="IPR005825">
    <property type="entry name" value="Ribosomal_uL24_CS"/>
</dbReference>
<evidence type="ECO:0000313" key="10">
    <source>
        <dbReference type="Proteomes" id="UP000315010"/>
    </source>
</evidence>
<dbReference type="InterPro" id="IPR057264">
    <property type="entry name" value="Ribosomal_uL24_C"/>
</dbReference>
<comment type="function">
    <text evidence="5">One of the proteins that surrounds the polypeptide exit tunnel on the outside of the subunit.</text>
</comment>
<evidence type="ECO:0000256" key="6">
    <source>
        <dbReference type="RuleBase" id="RU003477"/>
    </source>
</evidence>
<dbReference type="Pfam" id="PF17136">
    <property type="entry name" value="ribosomal_L24"/>
    <property type="match status" value="1"/>
</dbReference>
<proteinExistence type="inferred from homology"/>
<dbReference type="Gene3D" id="2.30.30.30">
    <property type="match status" value="1"/>
</dbReference>
<keyword evidence="3 5" id="KW-0687">Ribonucleoprotein</keyword>
<dbReference type="InterPro" id="IPR014722">
    <property type="entry name" value="Rib_uL2_dom2"/>
</dbReference>